<evidence type="ECO:0000256" key="9">
    <source>
        <dbReference type="ARBA" id="ARBA00022833"/>
    </source>
</evidence>
<keyword evidence="12" id="KW-1185">Reference proteome</keyword>
<dbReference type="SUPFAM" id="SSF51120">
    <property type="entry name" value="beta-Roll"/>
    <property type="match status" value="2"/>
</dbReference>
<dbReference type="InterPro" id="IPR001818">
    <property type="entry name" value="Pept_M10_metallopeptidase"/>
</dbReference>
<evidence type="ECO:0000256" key="3">
    <source>
        <dbReference type="ARBA" id="ARBA00009490"/>
    </source>
</evidence>
<evidence type="ECO:0000313" key="12">
    <source>
        <dbReference type="Proteomes" id="UP000207598"/>
    </source>
</evidence>
<dbReference type="RefSeq" id="WP_176445145.1">
    <property type="nucleotide sequence ID" value="NZ_FXYF01000006.1"/>
</dbReference>
<proteinExistence type="inferred from homology"/>
<keyword evidence="6" id="KW-0479">Metal-binding</keyword>
<dbReference type="GO" id="GO:0006508">
    <property type="term" value="P:proteolysis"/>
    <property type="evidence" value="ECO:0007669"/>
    <property type="project" value="UniProtKB-KW"/>
</dbReference>
<evidence type="ECO:0000313" key="11">
    <source>
        <dbReference type="EMBL" id="SMX41974.1"/>
    </source>
</evidence>
<dbReference type="PANTHER" id="PTHR38340">
    <property type="entry name" value="S-LAYER PROTEIN"/>
    <property type="match status" value="1"/>
</dbReference>
<dbReference type="Gene3D" id="3.40.390.10">
    <property type="entry name" value="Collagenase (Catalytic Domain)"/>
    <property type="match status" value="1"/>
</dbReference>
<dbReference type="InterPro" id="IPR024079">
    <property type="entry name" value="MetalloPept_cat_dom_sf"/>
</dbReference>
<dbReference type="Proteomes" id="UP000207598">
    <property type="component" value="Unassembled WGS sequence"/>
</dbReference>
<dbReference type="InterPro" id="IPR018511">
    <property type="entry name" value="Hemolysin-typ_Ca-bd_CS"/>
</dbReference>
<dbReference type="SMART" id="SM00235">
    <property type="entry name" value="ZnMc"/>
    <property type="match status" value="1"/>
</dbReference>
<organism evidence="11 12">
    <name type="scientific">Maliponia aquimaris</name>
    <dbReference type="NCBI Taxonomy" id="1673631"/>
    <lineage>
        <taxon>Bacteria</taxon>
        <taxon>Pseudomonadati</taxon>
        <taxon>Pseudomonadota</taxon>
        <taxon>Alphaproteobacteria</taxon>
        <taxon>Rhodobacterales</taxon>
        <taxon>Paracoccaceae</taxon>
        <taxon>Maliponia</taxon>
    </lineage>
</organism>
<dbReference type="InterPro" id="IPR006026">
    <property type="entry name" value="Peptidase_Metallo"/>
</dbReference>
<dbReference type="InterPro" id="IPR001343">
    <property type="entry name" value="Hemolysn_Ca-bd"/>
</dbReference>
<evidence type="ECO:0000256" key="1">
    <source>
        <dbReference type="ARBA" id="ARBA00001913"/>
    </source>
</evidence>
<feature type="domain" description="Peptidase metallopeptidase" evidence="10">
    <location>
        <begin position="55"/>
        <end position="202"/>
    </location>
</feature>
<dbReference type="GO" id="GO:0031012">
    <property type="term" value="C:extracellular matrix"/>
    <property type="evidence" value="ECO:0007669"/>
    <property type="project" value="InterPro"/>
</dbReference>
<comment type="subcellular location">
    <subcellularLocation>
        <location evidence="2">Secreted</location>
    </subcellularLocation>
</comment>
<dbReference type="InterPro" id="IPR050557">
    <property type="entry name" value="RTX_toxin/Mannuronan_C5-epim"/>
</dbReference>
<dbReference type="SUPFAM" id="SSF55486">
    <property type="entry name" value="Metalloproteases ('zincins'), catalytic domain"/>
    <property type="match status" value="1"/>
</dbReference>
<dbReference type="InterPro" id="IPR011049">
    <property type="entry name" value="Serralysin-like_metalloprot_C"/>
</dbReference>
<dbReference type="AlphaFoldDB" id="A0A238KHA2"/>
<comment type="similarity">
    <text evidence="3">Belongs to the peptidase M10B family.</text>
</comment>
<evidence type="ECO:0000256" key="7">
    <source>
        <dbReference type="ARBA" id="ARBA00022737"/>
    </source>
</evidence>
<dbReference type="Pfam" id="PF00353">
    <property type="entry name" value="HemolysinCabind"/>
    <property type="match status" value="4"/>
</dbReference>
<dbReference type="PROSITE" id="PS00330">
    <property type="entry name" value="HEMOLYSIN_CALCIUM"/>
    <property type="match status" value="3"/>
</dbReference>
<accession>A0A238KHA2</accession>
<evidence type="ECO:0000256" key="6">
    <source>
        <dbReference type="ARBA" id="ARBA00022723"/>
    </source>
</evidence>
<evidence type="ECO:0000256" key="8">
    <source>
        <dbReference type="ARBA" id="ARBA00022801"/>
    </source>
</evidence>
<dbReference type="GO" id="GO:0008270">
    <property type="term" value="F:zinc ion binding"/>
    <property type="evidence" value="ECO:0007669"/>
    <property type="project" value="InterPro"/>
</dbReference>
<dbReference type="InterPro" id="IPR013858">
    <property type="entry name" value="Peptidase_M10B_C"/>
</dbReference>
<dbReference type="Pfam" id="PF08548">
    <property type="entry name" value="Peptidase_M10_C"/>
    <property type="match status" value="2"/>
</dbReference>
<evidence type="ECO:0000256" key="5">
    <source>
        <dbReference type="ARBA" id="ARBA00022670"/>
    </source>
</evidence>
<dbReference type="GO" id="GO:0004222">
    <property type="term" value="F:metalloendopeptidase activity"/>
    <property type="evidence" value="ECO:0007669"/>
    <property type="project" value="InterPro"/>
</dbReference>
<comment type="cofactor">
    <cofactor evidence="1">
        <name>Ca(2+)</name>
        <dbReference type="ChEBI" id="CHEBI:29108"/>
    </cofactor>
</comment>
<keyword evidence="7" id="KW-0677">Repeat</keyword>
<dbReference type="Gene3D" id="2.150.10.10">
    <property type="entry name" value="Serralysin-like metalloprotease, C-terminal"/>
    <property type="match status" value="3"/>
</dbReference>
<keyword evidence="9" id="KW-0862">Zinc</keyword>
<gene>
    <name evidence="11" type="primary">prtC_1</name>
    <name evidence="11" type="ORF">MAA8898_02497</name>
</gene>
<evidence type="ECO:0000256" key="2">
    <source>
        <dbReference type="ARBA" id="ARBA00004613"/>
    </source>
</evidence>
<reference evidence="11 12" key="1">
    <citation type="submission" date="2017-05" db="EMBL/GenBank/DDBJ databases">
        <authorList>
            <person name="Song R."/>
            <person name="Chenine A.L."/>
            <person name="Ruprecht R.M."/>
        </authorList>
    </citation>
    <scope>NUCLEOTIDE SEQUENCE [LARGE SCALE GENOMIC DNA]</scope>
    <source>
        <strain evidence="11 12">CECT 8898</strain>
    </source>
</reference>
<dbReference type="EMBL" id="FXYF01000006">
    <property type="protein sequence ID" value="SMX41974.1"/>
    <property type="molecule type" value="Genomic_DNA"/>
</dbReference>
<sequence>MRGYGDEQTLSWMTDAVRLGGVPEGWSGAFRTAAARLPDLGDTVATTLNIDDADPIRVYIAGAGETVDSRVADATSAYEQARIMAAFATWSAVADIQFVQTTNRAEADIEVLVGDTPPYGEAGYPGGGVQQMFMSNRVPQWTDAGALDEGGFGFLILIHEIGHLIGLTHTHDADLGAIVMPGVTSAFGDYGDNDLNQEVFSVMSYNRGWATGPLGNLPESVIPFGSPENPSAIDIIAVQRKYGVNTTAAAGDDFYVMQSLDRSYRTIWDTAGLDAIRHDGSTDAVIDLRAATLAFAAGGGGFVSHLAGFHGGFTIASGVVIENGIGGAGNDTLTGNATANTLFGRGGNDSILGGEGADTLNGNTDNDTLDGGTGADSLTGGYGDDWLIGSPDADFLDGSPGDSDTLDYSAAAGGVTVRLWNNSVSGDPLVSGDTIVNFENVEGGGGGDFIVGNLRANRLSGNGGNDTIIGSGENDTLEGGEGVDVLRGNAGMDVLIGGTGSDALTGGAEADHFVFATAGDAGIGAARDQIIDFEQGLDRIDVSGLSPDVFEFRGSAPFDPSGNPELRLFETPSGSTIVMFDLDGDGVTDAEIRVAGITGLQATDFLL</sequence>
<name>A0A238KHA2_9RHOB</name>
<keyword evidence="4" id="KW-0964">Secreted</keyword>
<keyword evidence="8 11" id="KW-0378">Hydrolase</keyword>
<dbReference type="GO" id="GO:0005509">
    <property type="term" value="F:calcium ion binding"/>
    <property type="evidence" value="ECO:0007669"/>
    <property type="project" value="InterPro"/>
</dbReference>
<dbReference type="GO" id="GO:0005615">
    <property type="term" value="C:extracellular space"/>
    <property type="evidence" value="ECO:0007669"/>
    <property type="project" value="InterPro"/>
</dbReference>
<evidence type="ECO:0000256" key="4">
    <source>
        <dbReference type="ARBA" id="ARBA00022525"/>
    </source>
</evidence>
<dbReference type="Pfam" id="PF00413">
    <property type="entry name" value="Peptidase_M10"/>
    <property type="match status" value="1"/>
</dbReference>
<evidence type="ECO:0000259" key="10">
    <source>
        <dbReference type="SMART" id="SM00235"/>
    </source>
</evidence>
<dbReference type="EC" id="3.4.24.40" evidence="11"/>
<dbReference type="PRINTS" id="PR00313">
    <property type="entry name" value="CABNDNGRPT"/>
</dbReference>
<dbReference type="PANTHER" id="PTHR38340:SF1">
    <property type="entry name" value="S-LAYER PROTEIN"/>
    <property type="match status" value="1"/>
</dbReference>
<keyword evidence="5" id="KW-0645">Protease</keyword>
<protein>
    <submittedName>
        <fullName evidence="11">Serralysin C</fullName>
        <ecNumber evidence="11">3.4.24.40</ecNumber>
    </submittedName>
</protein>